<evidence type="ECO:0000313" key="2">
    <source>
        <dbReference type="EMBL" id="QFZ20508.1"/>
    </source>
</evidence>
<dbReference type="Proteomes" id="UP000325787">
    <property type="component" value="Chromosome"/>
</dbReference>
<organism evidence="2 3">
    <name type="scientific">Saccharothrix syringae</name>
    <name type="common">Nocardiopsis syringae</name>
    <dbReference type="NCBI Taxonomy" id="103733"/>
    <lineage>
        <taxon>Bacteria</taxon>
        <taxon>Bacillati</taxon>
        <taxon>Actinomycetota</taxon>
        <taxon>Actinomycetes</taxon>
        <taxon>Pseudonocardiales</taxon>
        <taxon>Pseudonocardiaceae</taxon>
        <taxon>Saccharothrix</taxon>
    </lineage>
</organism>
<sequence length="456" mass="49288">MNVGSGDDRPIDPVVWHDHEMRAALAQRDIGRVYRLLRRVGVSQRQIAAGTGQGQSEISAIVNGRQVQAYDVLERIADGLGIPRGYMGLAYTGEAVQAMAVSSGPQRTKDDFMLERRGFLGLISKIVMGAALTQPELDLLTVGTTATPVPERLSATDVVQVRALTAALRSYDAAHGGGSCRNAILAHTHWAQSLLNASATDDVRTRLLSAIAEAKTLAGWTAHDLGLQGDARRWLGQAVRDTQDAGDAAHTAIVLYHLGRVPLDNDDPAEALKLFQLGQIAAQDSHSSVAVSLLLTHEALAYAHLGDTRQAMTALRRAEDEYAHATDDQHQEFLRFFDHAALQTSAARIHSHLGLTDAAHRATAMQRLQRALDEAPADRIRQRAFNLAWLATCALAEGDLSAGGELGVRALDAVRAVQSTRLLDHLKPLEEEAGRHTSASDVQQLHHEIQLLRSAA</sequence>
<protein>
    <submittedName>
        <fullName evidence="2">XRE family transcriptional regulator</fullName>
    </submittedName>
</protein>
<evidence type="ECO:0000259" key="1">
    <source>
        <dbReference type="PROSITE" id="PS50943"/>
    </source>
</evidence>
<dbReference type="InterPro" id="IPR011990">
    <property type="entry name" value="TPR-like_helical_dom_sf"/>
</dbReference>
<dbReference type="PROSITE" id="PS50943">
    <property type="entry name" value="HTH_CROC1"/>
    <property type="match status" value="1"/>
</dbReference>
<dbReference type="OrthoDB" id="3213425at2"/>
<feature type="domain" description="HTH cro/C1-type" evidence="1">
    <location>
        <begin position="41"/>
        <end position="87"/>
    </location>
</feature>
<dbReference type="GO" id="GO:0003677">
    <property type="term" value="F:DNA binding"/>
    <property type="evidence" value="ECO:0007669"/>
    <property type="project" value="InterPro"/>
</dbReference>
<accession>A0A5Q0H2S9</accession>
<dbReference type="Gene3D" id="1.25.40.10">
    <property type="entry name" value="Tetratricopeptide repeat domain"/>
    <property type="match status" value="1"/>
</dbReference>
<dbReference type="AlphaFoldDB" id="A0A5Q0H2S9"/>
<dbReference type="InterPro" id="IPR001387">
    <property type="entry name" value="Cro/C1-type_HTH"/>
</dbReference>
<name>A0A5Q0H2S9_SACSY</name>
<dbReference type="Pfam" id="PF13560">
    <property type="entry name" value="HTH_31"/>
    <property type="match status" value="1"/>
</dbReference>
<dbReference type="SUPFAM" id="SSF48452">
    <property type="entry name" value="TPR-like"/>
    <property type="match status" value="1"/>
</dbReference>
<dbReference type="SUPFAM" id="SSF47413">
    <property type="entry name" value="lambda repressor-like DNA-binding domains"/>
    <property type="match status" value="1"/>
</dbReference>
<dbReference type="EMBL" id="CP034550">
    <property type="protein sequence ID" value="QFZ20508.1"/>
    <property type="molecule type" value="Genomic_DNA"/>
</dbReference>
<dbReference type="InterPro" id="IPR010982">
    <property type="entry name" value="Lambda_DNA-bd_dom_sf"/>
</dbReference>
<dbReference type="RefSeq" id="WP_051766957.1">
    <property type="nucleotide sequence ID" value="NZ_CP034550.1"/>
</dbReference>
<dbReference type="KEGG" id="ssyi:EKG83_26640"/>
<evidence type="ECO:0000313" key="3">
    <source>
        <dbReference type="Proteomes" id="UP000325787"/>
    </source>
</evidence>
<keyword evidence="3" id="KW-1185">Reference proteome</keyword>
<dbReference type="SMART" id="SM00530">
    <property type="entry name" value="HTH_XRE"/>
    <property type="match status" value="1"/>
</dbReference>
<dbReference type="Gene3D" id="1.10.260.40">
    <property type="entry name" value="lambda repressor-like DNA-binding domains"/>
    <property type="match status" value="1"/>
</dbReference>
<reference evidence="3" key="1">
    <citation type="journal article" date="2021" name="Curr. Microbiol.">
        <title>Complete genome of nocamycin-producing strain Saccharothrix syringae NRRL B-16468 reveals the biosynthetic potential for secondary metabolites.</title>
        <authorList>
            <person name="Mo X."/>
            <person name="Yang S."/>
        </authorList>
    </citation>
    <scope>NUCLEOTIDE SEQUENCE [LARGE SCALE GENOMIC DNA]</scope>
    <source>
        <strain evidence="3">ATCC 51364 / DSM 43886 / JCM 6844 / KCTC 9398 / NBRC 14523 / NRRL B-16468 / INA 2240</strain>
    </source>
</reference>
<gene>
    <name evidence="2" type="ORF">EKG83_26640</name>
</gene>
<proteinExistence type="predicted"/>
<dbReference type="CDD" id="cd00093">
    <property type="entry name" value="HTH_XRE"/>
    <property type="match status" value="1"/>
</dbReference>